<dbReference type="OrthoDB" id="1367358at2"/>
<sequence>MSVRLSNNCTNCSNLSGGLCTLHEISVSERHTCDSFSMLPNLKNMLDCTSCSRYESANCAHPDKASAGMLCASWAPQAIA</sequence>
<dbReference type="AlphaFoldDB" id="A0A1D8P4Y4"/>
<dbReference type="EMBL" id="CP017478">
    <property type="protein sequence ID" value="AOW19649.1"/>
    <property type="molecule type" value="Genomic_DNA"/>
</dbReference>
<keyword evidence="2" id="KW-1185">Reference proteome</keyword>
<proteinExistence type="predicted"/>
<gene>
    <name evidence="1" type="ORF">LPB138_02675</name>
</gene>
<dbReference type="Proteomes" id="UP000176050">
    <property type="component" value="Chromosome"/>
</dbReference>
<name>A0A1D8P4Y4_9FLAO</name>
<evidence type="ECO:0008006" key="3">
    <source>
        <dbReference type="Google" id="ProtNLM"/>
    </source>
</evidence>
<dbReference type="RefSeq" id="WP_070235765.1">
    <property type="nucleotide sequence ID" value="NZ_CP017478.1"/>
</dbReference>
<accession>A0A1D8P4Y4</accession>
<protein>
    <recommendedName>
        <fullName evidence="3">DUF1540 domain-containing protein</fullName>
    </recommendedName>
</protein>
<organism evidence="1 2">
    <name type="scientific">Urechidicola croceus</name>
    <dbReference type="NCBI Taxonomy" id="1850246"/>
    <lineage>
        <taxon>Bacteria</taxon>
        <taxon>Pseudomonadati</taxon>
        <taxon>Bacteroidota</taxon>
        <taxon>Flavobacteriia</taxon>
        <taxon>Flavobacteriales</taxon>
        <taxon>Flavobacteriaceae</taxon>
        <taxon>Urechidicola</taxon>
    </lineage>
</organism>
<evidence type="ECO:0000313" key="1">
    <source>
        <dbReference type="EMBL" id="AOW19649.1"/>
    </source>
</evidence>
<dbReference type="KEGG" id="lul:LPB138_02675"/>
<reference evidence="1 2" key="1">
    <citation type="submission" date="2016-10" db="EMBL/GenBank/DDBJ databases">
        <title>Lutibacter sp. LPB0138, isolated from marine gastropod.</title>
        <authorList>
            <person name="Kim E."/>
            <person name="Yi H."/>
        </authorList>
    </citation>
    <scope>NUCLEOTIDE SEQUENCE [LARGE SCALE GENOMIC DNA]</scope>
    <source>
        <strain evidence="1 2">LPB0138</strain>
    </source>
</reference>
<evidence type="ECO:0000313" key="2">
    <source>
        <dbReference type="Proteomes" id="UP000176050"/>
    </source>
</evidence>